<keyword evidence="1" id="KW-0812">Transmembrane</keyword>
<comment type="caution">
    <text evidence="2">The sequence shown here is derived from an EMBL/GenBank/DDBJ whole genome shotgun (WGS) entry which is preliminary data.</text>
</comment>
<keyword evidence="3" id="KW-1185">Reference proteome</keyword>
<organism evidence="2 3">
    <name type="scientific">Rosa chinensis</name>
    <name type="common">China rose</name>
    <dbReference type="NCBI Taxonomy" id="74649"/>
    <lineage>
        <taxon>Eukaryota</taxon>
        <taxon>Viridiplantae</taxon>
        <taxon>Streptophyta</taxon>
        <taxon>Embryophyta</taxon>
        <taxon>Tracheophyta</taxon>
        <taxon>Spermatophyta</taxon>
        <taxon>Magnoliopsida</taxon>
        <taxon>eudicotyledons</taxon>
        <taxon>Gunneridae</taxon>
        <taxon>Pentapetalae</taxon>
        <taxon>rosids</taxon>
        <taxon>fabids</taxon>
        <taxon>Rosales</taxon>
        <taxon>Rosaceae</taxon>
        <taxon>Rosoideae</taxon>
        <taxon>Rosoideae incertae sedis</taxon>
        <taxon>Rosa</taxon>
    </lineage>
</organism>
<dbReference type="AlphaFoldDB" id="A0A2P6QMP5"/>
<evidence type="ECO:0000313" key="3">
    <source>
        <dbReference type="Proteomes" id="UP000238479"/>
    </source>
</evidence>
<protein>
    <recommendedName>
        <fullName evidence="4">Transmembrane protein</fullName>
    </recommendedName>
</protein>
<accession>A0A2P6QMP5</accession>
<evidence type="ECO:0008006" key="4">
    <source>
        <dbReference type="Google" id="ProtNLM"/>
    </source>
</evidence>
<evidence type="ECO:0000256" key="1">
    <source>
        <dbReference type="SAM" id="Phobius"/>
    </source>
</evidence>
<feature type="transmembrane region" description="Helical" evidence="1">
    <location>
        <begin position="42"/>
        <end position="65"/>
    </location>
</feature>
<reference evidence="2 3" key="1">
    <citation type="journal article" date="2018" name="Nat. Genet.">
        <title>The Rosa genome provides new insights in the design of modern roses.</title>
        <authorList>
            <person name="Bendahmane M."/>
        </authorList>
    </citation>
    <scope>NUCLEOTIDE SEQUENCE [LARGE SCALE GENOMIC DNA]</scope>
    <source>
        <strain evidence="3">cv. Old Blush</strain>
    </source>
</reference>
<dbReference type="Gramene" id="PRQ35438">
    <property type="protein sequence ID" value="PRQ35438"/>
    <property type="gene ID" value="RchiOBHm_Chr5g0080041"/>
</dbReference>
<dbReference type="Proteomes" id="UP000238479">
    <property type="component" value="Chromosome 5"/>
</dbReference>
<name>A0A2P6QMP5_ROSCH</name>
<keyword evidence="1" id="KW-0472">Membrane</keyword>
<feature type="transmembrane region" description="Helical" evidence="1">
    <location>
        <begin position="77"/>
        <end position="100"/>
    </location>
</feature>
<sequence>MFSNDDLRFIAPSCVSRLRIFGCSRSGSPSYLLKLSKSGSMLFMHIGASFVGSGAIAVAASIAWLDWVWMDCPGFGFLFLCCCSSSFLHLTQFLGSVTFLKFNVS</sequence>
<gene>
    <name evidence="2" type="ORF">RchiOBHm_Chr5g0080041</name>
</gene>
<dbReference type="EMBL" id="PDCK01000043">
    <property type="protein sequence ID" value="PRQ35438.1"/>
    <property type="molecule type" value="Genomic_DNA"/>
</dbReference>
<evidence type="ECO:0000313" key="2">
    <source>
        <dbReference type="EMBL" id="PRQ35438.1"/>
    </source>
</evidence>
<proteinExistence type="predicted"/>
<keyword evidence="1" id="KW-1133">Transmembrane helix</keyword>